<evidence type="ECO:0000256" key="17">
    <source>
        <dbReference type="ARBA" id="ARBA00023264"/>
    </source>
</evidence>
<comment type="pathway">
    <text evidence="4">Lipid metabolism.</text>
</comment>
<dbReference type="GO" id="GO:0004605">
    <property type="term" value="F:phosphatidate cytidylyltransferase activity"/>
    <property type="evidence" value="ECO:0007669"/>
    <property type="project" value="UniProtKB-EC"/>
</dbReference>
<dbReference type="Pfam" id="PF01148">
    <property type="entry name" value="CTP_transf_1"/>
    <property type="match status" value="1"/>
</dbReference>
<dbReference type="AlphaFoldDB" id="A0A918JFZ4"/>
<evidence type="ECO:0000256" key="18">
    <source>
        <dbReference type="RuleBase" id="RU003938"/>
    </source>
</evidence>
<evidence type="ECO:0000313" key="20">
    <source>
        <dbReference type="EMBL" id="GGW78215.1"/>
    </source>
</evidence>
<dbReference type="InterPro" id="IPR000374">
    <property type="entry name" value="PC_trans"/>
</dbReference>
<keyword evidence="17" id="KW-1208">Phospholipid metabolism</keyword>
<comment type="subcellular location">
    <subcellularLocation>
        <location evidence="2">Cell membrane</location>
        <topology evidence="2">Multi-pass membrane protein</topology>
    </subcellularLocation>
</comment>
<dbReference type="EMBL" id="BMYS01000002">
    <property type="protein sequence ID" value="GGW78215.1"/>
    <property type="molecule type" value="Genomic_DNA"/>
</dbReference>
<feature type="transmembrane region" description="Helical" evidence="19">
    <location>
        <begin position="93"/>
        <end position="113"/>
    </location>
</feature>
<reference evidence="20" key="1">
    <citation type="journal article" date="2014" name="Int. J. Syst. Evol. Microbiol.">
        <title>Complete genome sequence of Corynebacterium casei LMG S-19264T (=DSM 44701T), isolated from a smear-ripened cheese.</title>
        <authorList>
            <consortium name="US DOE Joint Genome Institute (JGI-PGF)"/>
            <person name="Walter F."/>
            <person name="Albersmeier A."/>
            <person name="Kalinowski J."/>
            <person name="Ruckert C."/>
        </authorList>
    </citation>
    <scope>NUCLEOTIDE SEQUENCE</scope>
    <source>
        <strain evidence="20">KCTC 23732</strain>
    </source>
</reference>
<evidence type="ECO:0000256" key="4">
    <source>
        <dbReference type="ARBA" id="ARBA00005189"/>
    </source>
</evidence>
<name>A0A918JFZ4_9BURK</name>
<dbReference type="EC" id="2.7.7.41" evidence="6 18"/>
<evidence type="ECO:0000256" key="16">
    <source>
        <dbReference type="ARBA" id="ARBA00023209"/>
    </source>
</evidence>
<keyword evidence="12 18" id="KW-0548">Nucleotidyltransferase</keyword>
<sequence length="290" mass="32032">MLGQRVITAIILLAVLVAVVSIPNPVYFNCFVSLAASAAFWEWLRLTLPKACKGKGIEYAGGIILFMLFLGGSIFPPEIIADDTPYLSLFNEAGLFFVVLSAFVWLLLIPIVLYRARLDPPGKNFLHALFGFVTIVATWYAIITMYLIHGAWFVFSYLILIWCADIFAYFGGKYFGGAKLAPKISPGKTRSGAVCGILASMIWMLASAFIENSFSYFMLQQSSILLIPAVGLLLAVYSIFGDLYESLLKRRAGFKDSSNLLPGHGGVWDRLDSVLSVSPIAMLIWYLLIH</sequence>
<dbReference type="RefSeq" id="WP_189383873.1">
    <property type="nucleotide sequence ID" value="NZ_BAABFY010000057.1"/>
</dbReference>
<evidence type="ECO:0000256" key="12">
    <source>
        <dbReference type="ARBA" id="ARBA00022695"/>
    </source>
</evidence>
<comment type="caution">
    <text evidence="20">The sequence shown here is derived from an EMBL/GenBank/DDBJ whole genome shotgun (WGS) entry which is preliminary data.</text>
</comment>
<keyword evidence="21" id="KW-1185">Reference proteome</keyword>
<keyword evidence="16" id="KW-0594">Phospholipid biosynthesis</keyword>
<dbReference type="PANTHER" id="PTHR46382:SF1">
    <property type="entry name" value="PHOSPHATIDATE CYTIDYLYLTRANSFERASE"/>
    <property type="match status" value="1"/>
</dbReference>
<comment type="catalytic activity">
    <reaction evidence="1 18">
        <text>a 1,2-diacyl-sn-glycero-3-phosphate + CTP + H(+) = a CDP-1,2-diacyl-sn-glycerol + diphosphate</text>
        <dbReference type="Rhea" id="RHEA:16229"/>
        <dbReference type="ChEBI" id="CHEBI:15378"/>
        <dbReference type="ChEBI" id="CHEBI:33019"/>
        <dbReference type="ChEBI" id="CHEBI:37563"/>
        <dbReference type="ChEBI" id="CHEBI:58332"/>
        <dbReference type="ChEBI" id="CHEBI:58608"/>
        <dbReference type="EC" id="2.7.7.41"/>
    </reaction>
</comment>
<evidence type="ECO:0000256" key="9">
    <source>
        <dbReference type="ARBA" id="ARBA00022516"/>
    </source>
</evidence>
<evidence type="ECO:0000256" key="2">
    <source>
        <dbReference type="ARBA" id="ARBA00004651"/>
    </source>
</evidence>
<feature type="transmembrane region" description="Helical" evidence="19">
    <location>
        <begin position="192"/>
        <end position="210"/>
    </location>
</feature>
<evidence type="ECO:0000256" key="13">
    <source>
        <dbReference type="ARBA" id="ARBA00022989"/>
    </source>
</evidence>
<protein>
    <recommendedName>
        <fullName evidence="7 18">Phosphatidate cytidylyltransferase</fullName>
        <ecNumber evidence="6 18">2.7.7.41</ecNumber>
    </recommendedName>
</protein>
<evidence type="ECO:0000256" key="8">
    <source>
        <dbReference type="ARBA" id="ARBA00022475"/>
    </source>
</evidence>
<evidence type="ECO:0000256" key="15">
    <source>
        <dbReference type="ARBA" id="ARBA00023136"/>
    </source>
</evidence>
<evidence type="ECO:0000256" key="5">
    <source>
        <dbReference type="ARBA" id="ARBA00010185"/>
    </source>
</evidence>
<comment type="similarity">
    <text evidence="5 18">Belongs to the CDS family.</text>
</comment>
<keyword evidence="10 18" id="KW-0808">Transferase</keyword>
<organism evidence="20 21">
    <name type="scientific">Advenella faeciporci</name>
    <dbReference type="NCBI Taxonomy" id="797535"/>
    <lineage>
        <taxon>Bacteria</taxon>
        <taxon>Pseudomonadati</taxon>
        <taxon>Pseudomonadota</taxon>
        <taxon>Betaproteobacteria</taxon>
        <taxon>Burkholderiales</taxon>
        <taxon>Alcaligenaceae</taxon>
    </lineage>
</organism>
<evidence type="ECO:0000256" key="14">
    <source>
        <dbReference type="ARBA" id="ARBA00023098"/>
    </source>
</evidence>
<evidence type="ECO:0000256" key="11">
    <source>
        <dbReference type="ARBA" id="ARBA00022692"/>
    </source>
</evidence>
<evidence type="ECO:0000256" key="3">
    <source>
        <dbReference type="ARBA" id="ARBA00005119"/>
    </source>
</evidence>
<dbReference type="GO" id="GO:0005886">
    <property type="term" value="C:plasma membrane"/>
    <property type="evidence" value="ECO:0007669"/>
    <property type="project" value="UniProtKB-SubCell"/>
</dbReference>
<evidence type="ECO:0000313" key="21">
    <source>
        <dbReference type="Proteomes" id="UP000608345"/>
    </source>
</evidence>
<evidence type="ECO:0000256" key="10">
    <source>
        <dbReference type="ARBA" id="ARBA00022679"/>
    </source>
</evidence>
<accession>A0A918JFZ4</accession>
<evidence type="ECO:0000256" key="1">
    <source>
        <dbReference type="ARBA" id="ARBA00001698"/>
    </source>
</evidence>
<keyword evidence="8" id="KW-1003">Cell membrane</keyword>
<gene>
    <name evidence="20" type="primary">cdsA</name>
    <name evidence="20" type="ORF">GCM10011450_05090</name>
</gene>
<keyword evidence="15 19" id="KW-0472">Membrane</keyword>
<keyword evidence="11 18" id="KW-0812">Transmembrane</keyword>
<dbReference type="PROSITE" id="PS01315">
    <property type="entry name" value="CDS"/>
    <property type="match status" value="1"/>
</dbReference>
<feature type="transmembrane region" description="Helical" evidence="19">
    <location>
        <begin position="125"/>
        <end position="148"/>
    </location>
</feature>
<proteinExistence type="inferred from homology"/>
<dbReference type="GO" id="GO:0016024">
    <property type="term" value="P:CDP-diacylglycerol biosynthetic process"/>
    <property type="evidence" value="ECO:0007669"/>
    <property type="project" value="TreeGrafter"/>
</dbReference>
<keyword evidence="9" id="KW-0444">Lipid biosynthesis</keyword>
<evidence type="ECO:0000256" key="7">
    <source>
        <dbReference type="ARBA" id="ARBA00019373"/>
    </source>
</evidence>
<reference evidence="20" key="2">
    <citation type="submission" date="2020-09" db="EMBL/GenBank/DDBJ databases">
        <authorList>
            <person name="Sun Q."/>
            <person name="Kim S."/>
        </authorList>
    </citation>
    <scope>NUCLEOTIDE SEQUENCE</scope>
    <source>
        <strain evidence="20">KCTC 23732</strain>
    </source>
</reference>
<feature type="transmembrane region" description="Helical" evidence="19">
    <location>
        <begin position="60"/>
        <end position="81"/>
    </location>
</feature>
<evidence type="ECO:0000256" key="19">
    <source>
        <dbReference type="SAM" id="Phobius"/>
    </source>
</evidence>
<dbReference type="PANTHER" id="PTHR46382">
    <property type="entry name" value="PHOSPHATIDATE CYTIDYLYLTRANSFERASE"/>
    <property type="match status" value="1"/>
</dbReference>
<feature type="transmembrane region" description="Helical" evidence="19">
    <location>
        <begin position="222"/>
        <end position="240"/>
    </location>
</feature>
<keyword evidence="13 19" id="KW-1133">Transmembrane helix</keyword>
<dbReference type="Proteomes" id="UP000608345">
    <property type="component" value="Unassembled WGS sequence"/>
</dbReference>
<evidence type="ECO:0000256" key="6">
    <source>
        <dbReference type="ARBA" id="ARBA00012487"/>
    </source>
</evidence>
<feature type="transmembrane region" description="Helical" evidence="19">
    <location>
        <begin position="154"/>
        <end position="171"/>
    </location>
</feature>
<keyword evidence="14" id="KW-0443">Lipid metabolism</keyword>
<comment type="pathway">
    <text evidence="3 18">Phospholipid metabolism; CDP-diacylglycerol biosynthesis; CDP-diacylglycerol from sn-glycerol 3-phosphate: step 3/3.</text>
</comment>